<dbReference type="RefSeq" id="WP_345420206.1">
    <property type="nucleotide sequence ID" value="NZ_BAABGT010000053.1"/>
</dbReference>
<feature type="transmembrane region" description="Helical" evidence="7">
    <location>
        <begin position="42"/>
        <end position="63"/>
    </location>
</feature>
<dbReference type="PROSITE" id="PS50929">
    <property type="entry name" value="ABC_TM1F"/>
    <property type="match status" value="1"/>
</dbReference>
<feature type="transmembrane region" description="Helical" evidence="7">
    <location>
        <begin position="184"/>
        <end position="201"/>
    </location>
</feature>
<evidence type="ECO:0000256" key="3">
    <source>
        <dbReference type="ARBA" id="ARBA00022741"/>
    </source>
</evidence>
<dbReference type="Gene3D" id="1.20.1560.10">
    <property type="entry name" value="ABC transporter type 1, transmembrane domain"/>
    <property type="match status" value="1"/>
</dbReference>
<dbReference type="Proteomes" id="UP001501598">
    <property type="component" value="Unassembled WGS sequence"/>
</dbReference>
<evidence type="ECO:0000256" key="7">
    <source>
        <dbReference type="SAM" id="Phobius"/>
    </source>
</evidence>
<dbReference type="InterPro" id="IPR039421">
    <property type="entry name" value="Type_1_exporter"/>
</dbReference>
<comment type="caution">
    <text evidence="10">The sequence shown here is derived from an EMBL/GenBank/DDBJ whole genome shotgun (WGS) entry which is preliminary data.</text>
</comment>
<dbReference type="SUPFAM" id="SSF52540">
    <property type="entry name" value="P-loop containing nucleoside triphosphate hydrolases"/>
    <property type="match status" value="1"/>
</dbReference>
<dbReference type="Pfam" id="PF00664">
    <property type="entry name" value="ABC_membrane"/>
    <property type="match status" value="1"/>
</dbReference>
<keyword evidence="2 7" id="KW-0812">Transmembrane</keyword>
<dbReference type="InterPro" id="IPR027417">
    <property type="entry name" value="P-loop_NTPase"/>
</dbReference>
<evidence type="ECO:0000256" key="5">
    <source>
        <dbReference type="ARBA" id="ARBA00022989"/>
    </source>
</evidence>
<feature type="transmembrane region" description="Helical" evidence="7">
    <location>
        <begin position="83"/>
        <end position="102"/>
    </location>
</feature>
<evidence type="ECO:0000256" key="1">
    <source>
        <dbReference type="ARBA" id="ARBA00004651"/>
    </source>
</evidence>
<evidence type="ECO:0000259" key="8">
    <source>
        <dbReference type="PROSITE" id="PS50893"/>
    </source>
</evidence>
<reference evidence="11" key="1">
    <citation type="journal article" date="2019" name="Int. J. Syst. Evol. Microbiol.">
        <title>The Global Catalogue of Microorganisms (GCM) 10K type strain sequencing project: providing services to taxonomists for standard genome sequencing and annotation.</title>
        <authorList>
            <consortium name="The Broad Institute Genomics Platform"/>
            <consortium name="The Broad Institute Genome Sequencing Center for Infectious Disease"/>
            <person name="Wu L."/>
            <person name="Ma J."/>
        </authorList>
    </citation>
    <scope>NUCLEOTIDE SEQUENCE [LARGE SCALE GENOMIC DNA]</scope>
    <source>
        <strain evidence="11">JCM 17906</strain>
    </source>
</reference>
<dbReference type="InterPro" id="IPR036640">
    <property type="entry name" value="ABC1_TM_sf"/>
</dbReference>
<feature type="transmembrane region" description="Helical" evidence="7">
    <location>
        <begin position="302"/>
        <end position="320"/>
    </location>
</feature>
<dbReference type="GO" id="GO:0005524">
    <property type="term" value="F:ATP binding"/>
    <property type="evidence" value="ECO:0007669"/>
    <property type="project" value="UniProtKB-KW"/>
</dbReference>
<keyword evidence="4 10" id="KW-0067">ATP-binding</keyword>
<evidence type="ECO:0000259" key="9">
    <source>
        <dbReference type="PROSITE" id="PS50929"/>
    </source>
</evidence>
<keyword evidence="3" id="KW-0547">Nucleotide-binding</keyword>
<organism evidence="10 11">
    <name type="scientific">Pseudonocardia xishanensis</name>
    <dbReference type="NCBI Taxonomy" id="630995"/>
    <lineage>
        <taxon>Bacteria</taxon>
        <taxon>Bacillati</taxon>
        <taxon>Actinomycetota</taxon>
        <taxon>Actinomycetes</taxon>
        <taxon>Pseudonocardiales</taxon>
        <taxon>Pseudonocardiaceae</taxon>
        <taxon>Pseudonocardia</taxon>
    </lineage>
</organism>
<protein>
    <submittedName>
        <fullName evidence="10">ABC transporter ATP-binding protein</fullName>
    </submittedName>
</protein>
<dbReference type="InterPro" id="IPR003439">
    <property type="entry name" value="ABC_transporter-like_ATP-bd"/>
</dbReference>
<feature type="domain" description="ABC transmembrane type-1" evidence="9">
    <location>
        <begin position="43"/>
        <end position="325"/>
    </location>
</feature>
<dbReference type="CDD" id="cd07346">
    <property type="entry name" value="ABC_6TM_exporters"/>
    <property type="match status" value="1"/>
</dbReference>
<keyword evidence="5 7" id="KW-1133">Transmembrane helix</keyword>
<comment type="subcellular location">
    <subcellularLocation>
        <location evidence="1">Cell membrane</location>
        <topology evidence="1">Multi-pass membrane protein</topology>
    </subcellularLocation>
</comment>
<evidence type="ECO:0000313" key="10">
    <source>
        <dbReference type="EMBL" id="GAA4549821.1"/>
    </source>
</evidence>
<dbReference type="SUPFAM" id="SSF90123">
    <property type="entry name" value="ABC transporter transmembrane region"/>
    <property type="match status" value="1"/>
</dbReference>
<dbReference type="SMART" id="SM00382">
    <property type="entry name" value="AAA"/>
    <property type="match status" value="1"/>
</dbReference>
<sequence length="583" mass="59606">MTGHVEDDGPDPGGGRALLPVATPARVREVVDALLRPHRARAALAVAALAGGAAVGLLTAPLLGRIIDLVADGAAPDAATAPAAILVAVAVAQGLLAVLGVAQTARVGEVVLARLRERLVARTLGLPLERIEAAGAGDIGSRVTEDVARVGEAVREGVPALARYGLVIVLTFVGLAVLDWRFLLAALVAVPIQVLTARWFLRRATPVFAEQRIAGGAQQQQLLDTAGGLATVRAFRLAERHTELVRDRSQRVVDLAMRVVRLQNGFFGRLNLAEYLGLAAVLATGFLLVRAGAVSLGTASAAALYFIALFGPLNEVLFLLQTVQSAGAGLARIVGAADLPAREPGSVARGTGPATVRADGLAFGYPDGPPVLSGIDLDIAAGTRLAVVGASGAGKTTLAKLVAGVHQPDDGTVDPEPEAVVLVTQEVHVFAGTLADDLRLAAPDADGPALRAALAQVGALDWAEALPEGLQTVVGDGGHALTAVQAQQLALARLVLADPPVAVLDEATAEAGSAGARTLEAAARRALAGRTGLIVAHRLSQAADADRILLLDGGKVVEQGTHTELVAADGPYARLWTAWSDGR</sequence>
<dbReference type="PANTHER" id="PTHR43394:SF1">
    <property type="entry name" value="ATP-BINDING CASSETTE SUB-FAMILY B MEMBER 10, MITOCHONDRIAL"/>
    <property type="match status" value="1"/>
</dbReference>
<evidence type="ECO:0000256" key="6">
    <source>
        <dbReference type="ARBA" id="ARBA00023136"/>
    </source>
</evidence>
<name>A0ABP8RV80_9PSEU</name>
<dbReference type="Gene3D" id="3.40.50.300">
    <property type="entry name" value="P-loop containing nucleotide triphosphate hydrolases"/>
    <property type="match status" value="1"/>
</dbReference>
<dbReference type="PANTHER" id="PTHR43394">
    <property type="entry name" value="ATP-DEPENDENT PERMEASE MDL1, MITOCHONDRIAL"/>
    <property type="match status" value="1"/>
</dbReference>
<dbReference type="InterPro" id="IPR003593">
    <property type="entry name" value="AAA+_ATPase"/>
</dbReference>
<evidence type="ECO:0000313" key="11">
    <source>
        <dbReference type="Proteomes" id="UP001501598"/>
    </source>
</evidence>
<accession>A0ABP8RV80</accession>
<feature type="transmembrane region" description="Helical" evidence="7">
    <location>
        <begin position="161"/>
        <end position="178"/>
    </location>
</feature>
<feature type="transmembrane region" description="Helical" evidence="7">
    <location>
        <begin position="275"/>
        <end position="296"/>
    </location>
</feature>
<keyword evidence="6 7" id="KW-0472">Membrane</keyword>
<keyword evidence="11" id="KW-1185">Reference proteome</keyword>
<dbReference type="EMBL" id="BAABGT010000053">
    <property type="protein sequence ID" value="GAA4549821.1"/>
    <property type="molecule type" value="Genomic_DNA"/>
</dbReference>
<dbReference type="PROSITE" id="PS50893">
    <property type="entry name" value="ABC_TRANSPORTER_2"/>
    <property type="match status" value="1"/>
</dbReference>
<evidence type="ECO:0000256" key="2">
    <source>
        <dbReference type="ARBA" id="ARBA00022692"/>
    </source>
</evidence>
<evidence type="ECO:0000256" key="4">
    <source>
        <dbReference type="ARBA" id="ARBA00022840"/>
    </source>
</evidence>
<proteinExistence type="predicted"/>
<gene>
    <name evidence="10" type="ORF">GCM10023175_38650</name>
</gene>
<dbReference type="Pfam" id="PF00005">
    <property type="entry name" value="ABC_tran"/>
    <property type="match status" value="1"/>
</dbReference>
<feature type="domain" description="ABC transporter" evidence="8">
    <location>
        <begin position="356"/>
        <end position="578"/>
    </location>
</feature>
<dbReference type="InterPro" id="IPR011527">
    <property type="entry name" value="ABC1_TM_dom"/>
</dbReference>